<evidence type="ECO:0000256" key="1">
    <source>
        <dbReference type="SAM" id="MobiDB-lite"/>
    </source>
</evidence>
<name>A0A1N6XMP3_9ACTN</name>
<reference evidence="3" key="1">
    <citation type="submission" date="2017-01" db="EMBL/GenBank/DDBJ databases">
        <authorList>
            <person name="Varghese N."/>
            <person name="Submissions S."/>
        </authorList>
    </citation>
    <scope>NUCLEOTIDE SEQUENCE [LARGE SCALE GENOMIC DNA]</scope>
    <source>
        <strain evidence="3">ATCC 12950</strain>
    </source>
</reference>
<evidence type="ECO:0000313" key="2">
    <source>
        <dbReference type="EMBL" id="SIR03618.1"/>
    </source>
</evidence>
<organism evidence="2 3">
    <name type="scientific">Microbispora rosea</name>
    <dbReference type="NCBI Taxonomy" id="58117"/>
    <lineage>
        <taxon>Bacteria</taxon>
        <taxon>Bacillati</taxon>
        <taxon>Actinomycetota</taxon>
        <taxon>Actinomycetes</taxon>
        <taxon>Streptosporangiales</taxon>
        <taxon>Streptosporangiaceae</taxon>
        <taxon>Microbispora</taxon>
    </lineage>
</organism>
<dbReference type="EMBL" id="FTNI01000005">
    <property type="protein sequence ID" value="SIR03618.1"/>
    <property type="molecule type" value="Genomic_DNA"/>
</dbReference>
<feature type="region of interest" description="Disordered" evidence="1">
    <location>
        <begin position="1"/>
        <end position="38"/>
    </location>
</feature>
<dbReference type="Proteomes" id="UP000186096">
    <property type="component" value="Unassembled WGS sequence"/>
</dbReference>
<gene>
    <name evidence="2" type="ORF">SAMN05421833_105213</name>
</gene>
<dbReference type="STRING" id="58117.SAMN05421833_105213"/>
<accession>A0A1N6XMP3</accession>
<dbReference type="AlphaFoldDB" id="A0A1N6XMP3"/>
<sequence length="177" mass="18653">MRVTSRRNRTSDSERRVRNRKAVTEMSRSRTRDPRDTKVLASGLPARRLFVAALVITAAGVALAQPASARVAPHHSRAEHIALRNPGPGGDGGQMIGRRRTGGGQVIKGGRAGGGQGQSGAGRHNQNLTGVISPTFVRGQAQQAITDHGVFEVESSFCGSAPDVCLIGQNMSTRHGS</sequence>
<feature type="compositionally biased region" description="Basic and acidic residues" evidence="1">
    <location>
        <begin position="27"/>
        <end position="38"/>
    </location>
</feature>
<protein>
    <submittedName>
        <fullName evidence="2">Uncharacterized protein</fullName>
    </submittedName>
</protein>
<keyword evidence="3" id="KW-1185">Reference proteome</keyword>
<evidence type="ECO:0000313" key="3">
    <source>
        <dbReference type="Proteomes" id="UP000186096"/>
    </source>
</evidence>
<proteinExistence type="predicted"/>